<dbReference type="Pfam" id="PF01918">
    <property type="entry name" value="Alba"/>
    <property type="match status" value="1"/>
</dbReference>
<accession>A0A8S1KVI0</accession>
<feature type="domain" description="DNA/RNA-binding protein Alba-like" evidence="2">
    <location>
        <begin position="10"/>
        <end position="72"/>
    </location>
</feature>
<protein>
    <recommendedName>
        <fullName evidence="2">DNA/RNA-binding protein Alba-like domain-containing protein</fullName>
    </recommendedName>
</protein>
<feature type="compositionally biased region" description="Polar residues" evidence="1">
    <location>
        <begin position="175"/>
        <end position="186"/>
    </location>
</feature>
<feature type="compositionally biased region" description="Basic and acidic residues" evidence="1">
    <location>
        <begin position="189"/>
        <end position="199"/>
    </location>
</feature>
<dbReference type="EMBL" id="CAJJDM010000026">
    <property type="protein sequence ID" value="CAD8058401.1"/>
    <property type="molecule type" value="Genomic_DNA"/>
</dbReference>
<evidence type="ECO:0000313" key="4">
    <source>
        <dbReference type="Proteomes" id="UP000688137"/>
    </source>
</evidence>
<gene>
    <name evidence="3" type="ORF">PPRIM_AZ9-3.1.T0270197</name>
</gene>
<comment type="caution">
    <text evidence="3">The sequence shown here is derived from an EMBL/GenBank/DDBJ whole genome shotgun (WGS) entry which is preliminary data.</text>
</comment>
<keyword evidence="4" id="KW-1185">Reference proteome</keyword>
<feature type="compositionally biased region" description="Basic and acidic residues" evidence="1">
    <location>
        <begin position="147"/>
        <end position="174"/>
    </location>
</feature>
<dbReference type="Proteomes" id="UP000688137">
    <property type="component" value="Unassembled WGS sequence"/>
</dbReference>
<evidence type="ECO:0000313" key="3">
    <source>
        <dbReference type="EMBL" id="CAD8058401.1"/>
    </source>
</evidence>
<feature type="compositionally biased region" description="Polar residues" evidence="1">
    <location>
        <begin position="200"/>
        <end position="218"/>
    </location>
</feature>
<name>A0A8S1KVI0_PARPR</name>
<proteinExistence type="predicted"/>
<evidence type="ECO:0000256" key="1">
    <source>
        <dbReference type="SAM" id="MobiDB-lite"/>
    </source>
</evidence>
<dbReference type="GO" id="GO:0003676">
    <property type="term" value="F:nucleic acid binding"/>
    <property type="evidence" value="ECO:0007669"/>
    <property type="project" value="InterPro"/>
</dbReference>
<dbReference type="AlphaFoldDB" id="A0A8S1KVI0"/>
<feature type="region of interest" description="Disordered" evidence="1">
    <location>
        <begin position="147"/>
        <end position="267"/>
    </location>
</feature>
<organism evidence="3 4">
    <name type="scientific">Paramecium primaurelia</name>
    <dbReference type="NCBI Taxonomy" id="5886"/>
    <lineage>
        <taxon>Eukaryota</taxon>
        <taxon>Sar</taxon>
        <taxon>Alveolata</taxon>
        <taxon>Ciliophora</taxon>
        <taxon>Intramacronucleata</taxon>
        <taxon>Oligohymenophorea</taxon>
        <taxon>Peniculida</taxon>
        <taxon>Parameciidae</taxon>
        <taxon>Paramecium</taxon>
    </lineage>
</organism>
<dbReference type="InterPro" id="IPR002775">
    <property type="entry name" value="DNA/RNA-bd_Alba-like"/>
</dbReference>
<reference evidence="3" key="1">
    <citation type="submission" date="2021-01" db="EMBL/GenBank/DDBJ databases">
        <authorList>
            <consortium name="Genoscope - CEA"/>
            <person name="William W."/>
        </authorList>
    </citation>
    <scope>NUCLEOTIDE SEQUENCE</scope>
</reference>
<sequence>MQKDPFDIMIKGKSTQDQIASYLVKVVLGLRDKENTQKSVKLLGSGAAIPHAILVAEIIRSRIKGVNSITQFESMEKDIQDQDNKEQSFHLFIPAIRITLTMNPTEEEKLMPGFQLQNEVGDDKNIELFDYVMMYIRNLYYWKGKAKEGKNNDDKNYKQIKSNQDDKFDRRQENTKNYQQTKQSYANPDKSENWNKDRNQFQQTQHSRNLITRGNIRSNRNDRDSQPSRVKNQYEEKNQDTKDQQREERVIRQGEVRIRGGSQRTQH</sequence>
<feature type="compositionally biased region" description="Basic and acidic residues" evidence="1">
    <location>
        <begin position="219"/>
        <end position="258"/>
    </location>
</feature>
<evidence type="ECO:0000259" key="2">
    <source>
        <dbReference type="Pfam" id="PF01918"/>
    </source>
</evidence>
<dbReference type="OMA" id="ITQFESM"/>